<organism evidence="2 3">
    <name type="scientific">Paenibacillus rhizosphaerae</name>
    <dbReference type="NCBI Taxonomy" id="297318"/>
    <lineage>
        <taxon>Bacteria</taxon>
        <taxon>Bacillati</taxon>
        <taxon>Bacillota</taxon>
        <taxon>Bacilli</taxon>
        <taxon>Bacillales</taxon>
        <taxon>Paenibacillaceae</taxon>
        <taxon>Paenibacillus</taxon>
    </lineage>
</organism>
<dbReference type="HAMAP" id="MF_01506">
    <property type="entry name" value="Tlp"/>
    <property type="match status" value="1"/>
</dbReference>
<evidence type="ECO:0000313" key="2">
    <source>
        <dbReference type="EMBL" id="OMF49490.1"/>
    </source>
</evidence>
<dbReference type="STRING" id="297318.BK138_28755"/>
<name>A0A1R1ECE8_9BACL</name>
<protein>
    <submittedName>
        <fullName evidence="1">Small acid-soluble spore protein (Thioredoxin-like protein)</fullName>
    </submittedName>
    <submittedName>
        <fullName evidence="2">Small acid-soluble spore protein Tlp</fullName>
    </submittedName>
</protein>
<reference evidence="1 4" key="2">
    <citation type="submission" date="2020-08" db="EMBL/GenBank/DDBJ databases">
        <title>Genomic Encyclopedia of Type Strains, Phase III (KMG-III): the genomes of soil and plant-associated and newly described type strains.</title>
        <authorList>
            <person name="Whitman W."/>
        </authorList>
    </citation>
    <scope>NUCLEOTIDE SEQUENCE [LARGE SCALE GENOMIC DNA]</scope>
    <source>
        <strain evidence="1 4">CECT 5831</strain>
    </source>
</reference>
<dbReference type="NCBIfam" id="TIGR03090">
    <property type="entry name" value="SASP_tlp"/>
    <property type="match status" value="1"/>
</dbReference>
<dbReference type="InterPro" id="IPR017524">
    <property type="entry name" value="SASP_thioredoxin-like"/>
</dbReference>
<evidence type="ECO:0000313" key="4">
    <source>
        <dbReference type="Proteomes" id="UP000517523"/>
    </source>
</evidence>
<proteinExistence type="inferred from homology"/>
<dbReference type="Proteomes" id="UP000517523">
    <property type="component" value="Unassembled WGS sequence"/>
</dbReference>
<comment type="caution">
    <text evidence="2">The sequence shown here is derived from an EMBL/GenBank/DDBJ whole genome shotgun (WGS) entry which is preliminary data.</text>
</comment>
<dbReference type="EMBL" id="MRTP01000013">
    <property type="protein sequence ID" value="OMF49490.1"/>
    <property type="molecule type" value="Genomic_DNA"/>
</dbReference>
<dbReference type="Proteomes" id="UP000187172">
    <property type="component" value="Unassembled WGS sequence"/>
</dbReference>
<evidence type="ECO:0000313" key="3">
    <source>
        <dbReference type="Proteomes" id="UP000187172"/>
    </source>
</evidence>
<gene>
    <name evidence="2" type="ORF">BK138_28755</name>
    <name evidence="1" type="ORF">FHS19_004293</name>
</gene>
<dbReference type="RefSeq" id="WP_076174820.1">
    <property type="nucleotide sequence ID" value="NZ_JACHXJ010000003.1"/>
</dbReference>
<keyword evidence="3" id="KW-1185">Reference proteome</keyword>
<sequence>MAKPDDRSDNAEKIKTAIINTQDNINETNDYLAEHAEEISGQEVHNLQHKNAKRERAIEGMREEYEDEK</sequence>
<dbReference type="AlphaFoldDB" id="A0A1R1ECE8"/>
<reference evidence="2 3" key="1">
    <citation type="submission" date="2016-11" db="EMBL/GenBank/DDBJ databases">
        <title>Paenibacillus species isolates.</title>
        <authorList>
            <person name="Beno S.M."/>
        </authorList>
    </citation>
    <scope>NUCLEOTIDE SEQUENCE [LARGE SCALE GENOMIC DNA]</scope>
    <source>
        <strain evidence="2 3">FSL R5-0378</strain>
    </source>
</reference>
<dbReference type="Pfam" id="PF19824">
    <property type="entry name" value="Tlp"/>
    <property type="match status" value="1"/>
</dbReference>
<accession>A0A1R1ECE8</accession>
<evidence type="ECO:0000313" key="1">
    <source>
        <dbReference type="EMBL" id="MBB3129618.1"/>
    </source>
</evidence>
<dbReference type="EMBL" id="JACHXJ010000003">
    <property type="protein sequence ID" value="MBB3129618.1"/>
    <property type="molecule type" value="Genomic_DNA"/>
</dbReference>